<dbReference type="GO" id="GO:0016853">
    <property type="term" value="F:isomerase activity"/>
    <property type="evidence" value="ECO:0007669"/>
    <property type="project" value="UniProtKB-KW"/>
</dbReference>
<keyword evidence="3" id="KW-1185">Reference proteome</keyword>
<dbReference type="PANTHER" id="PTHR12110">
    <property type="entry name" value="HYDROXYPYRUVATE ISOMERASE"/>
    <property type="match status" value="1"/>
</dbReference>
<organism evidence="2 3">
    <name type="scientific">Nakamurella endophytica</name>
    <dbReference type="NCBI Taxonomy" id="1748367"/>
    <lineage>
        <taxon>Bacteria</taxon>
        <taxon>Bacillati</taxon>
        <taxon>Actinomycetota</taxon>
        <taxon>Actinomycetes</taxon>
        <taxon>Nakamurellales</taxon>
        <taxon>Nakamurellaceae</taxon>
        <taxon>Nakamurella</taxon>
    </lineage>
</organism>
<dbReference type="EMBL" id="BMNA01000022">
    <property type="protein sequence ID" value="GGM18942.1"/>
    <property type="molecule type" value="Genomic_DNA"/>
</dbReference>
<evidence type="ECO:0000313" key="2">
    <source>
        <dbReference type="EMBL" id="GGM18942.1"/>
    </source>
</evidence>
<dbReference type="Pfam" id="PF01261">
    <property type="entry name" value="AP_endonuc_2"/>
    <property type="match status" value="1"/>
</dbReference>
<dbReference type="RefSeq" id="WP_188944991.1">
    <property type="nucleotide sequence ID" value="NZ_BMNA01000022.1"/>
</dbReference>
<reference evidence="2" key="2">
    <citation type="submission" date="2020-09" db="EMBL/GenBank/DDBJ databases">
        <authorList>
            <person name="Sun Q."/>
            <person name="Zhou Y."/>
        </authorList>
    </citation>
    <scope>NUCLEOTIDE SEQUENCE</scope>
    <source>
        <strain evidence="2">CGMCC 4.7308</strain>
    </source>
</reference>
<dbReference type="Gene3D" id="3.20.20.150">
    <property type="entry name" value="Divalent-metal-dependent TIM barrel enzymes"/>
    <property type="match status" value="1"/>
</dbReference>
<dbReference type="InterPro" id="IPR050312">
    <property type="entry name" value="IolE/XylAMocC-like"/>
</dbReference>
<gene>
    <name evidence="2" type="ORF">GCM10011594_43790</name>
</gene>
<feature type="domain" description="Xylose isomerase-like TIM barrel" evidence="1">
    <location>
        <begin position="29"/>
        <end position="256"/>
    </location>
</feature>
<sequence length="273" mass="31284">MGMKLSYNTWGYSSFPSWLPAYPLEDTIKRLAKIGYDGIEIGAWSPHAFPETTTAQRRREIRKVLDGEGITLSSMLPAPPGNNVCSPIPEERAYAVRQYKLIADLCAEWGGRTLLYIPGWVVFGTTRRQAWEWSRQALTEVATHAAQYGITLAIEPTSYDSNLVDTADQAIELMEEVGLDNVKLMFDTFHVLYRHEVLSDYAYRMGEDLHHIHISEERRMPPGHGRGDFESLIEALKEIRFDGYVTMEIGFDRRDIEPDWFAKEAYAYLKPRV</sequence>
<accession>A0A917TD78</accession>
<dbReference type="Proteomes" id="UP000655208">
    <property type="component" value="Unassembled WGS sequence"/>
</dbReference>
<evidence type="ECO:0000259" key="1">
    <source>
        <dbReference type="Pfam" id="PF01261"/>
    </source>
</evidence>
<evidence type="ECO:0000313" key="3">
    <source>
        <dbReference type="Proteomes" id="UP000655208"/>
    </source>
</evidence>
<dbReference type="InterPro" id="IPR013022">
    <property type="entry name" value="Xyl_isomerase-like_TIM-brl"/>
</dbReference>
<reference evidence="2" key="1">
    <citation type="journal article" date="2014" name="Int. J. Syst. Evol. Microbiol.">
        <title>Complete genome sequence of Corynebacterium casei LMG S-19264T (=DSM 44701T), isolated from a smear-ripened cheese.</title>
        <authorList>
            <consortium name="US DOE Joint Genome Institute (JGI-PGF)"/>
            <person name="Walter F."/>
            <person name="Albersmeier A."/>
            <person name="Kalinowski J."/>
            <person name="Ruckert C."/>
        </authorList>
    </citation>
    <scope>NUCLEOTIDE SEQUENCE</scope>
    <source>
        <strain evidence="2">CGMCC 4.7308</strain>
    </source>
</reference>
<comment type="caution">
    <text evidence="2">The sequence shown here is derived from an EMBL/GenBank/DDBJ whole genome shotgun (WGS) entry which is preliminary data.</text>
</comment>
<dbReference type="PANTHER" id="PTHR12110:SF21">
    <property type="entry name" value="XYLOSE ISOMERASE-LIKE TIM BARREL DOMAIN-CONTAINING PROTEIN"/>
    <property type="match status" value="1"/>
</dbReference>
<name>A0A917TD78_9ACTN</name>
<proteinExistence type="predicted"/>
<dbReference type="AlphaFoldDB" id="A0A917TD78"/>
<dbReference type="SUPFAM" id="SSF51658">
    <property type="entry name" value="Xylose isomerase-like"/>
    <property type="match status" value="1"/>
</dbReference>
<dbReference type="InterPro" id="IPR036237">
    <property type="entry name" value="Xyl_isomerase-like_sf"/>
</dbReference>
<keyword evidence="2" id="KW-0413">Isomerase</keyword>
<protein>
    <submittedName>
        <fullName evidence="2">Sugar phosphate isomerase</fullName>
    </submittedName>
</protein>